<dbReference type="GO" id="GO:0045892">
    <property type="term" value="P:negative regulation of DNA-templated transcription"/>
    <property type="evidence" value="ECO:0007669"/>
    <property type="project" value="TreeGrafter"/>
</dbReference>
<dbReference type="Pfam" id="PF00392">
    <property type="entry name" value="GntR"/>
    <property type="match status" value="1"/>
</dbReference>
<dbReference type="Proteomes" id="UP000062160">
    <property type="component" value="Unassembled WGS sequence"/>
</dbReference>
<evidence type="ECO:0000259" key="4">
    <source>
        <dbReference type="PROSITE" id="PS50949"/>
    </source>
</evidence>
<dbReference type="SMART" id="SM00866">
    <property type="entry name" value="UTRA"/>
    <property type="match status" value="1"/>
</dbReference>
<dbReference type="RefSeq" id="WP_059031824.1">
    <property type="nucleotide sequence ID" value="NZ_BSDN01000003.1"/>
</dbReference>
<evidence type="ECO:0000256" key="1">
    <source>
        <dbReference type="ARBA" id="ARBA00023015"/>
    </source>
</evidence>
<dbReference type="GO" id="GO:0003700">
    <property type="term" value="F:DNA-binding transcription factor activity"/>
    <property type="evidence" value="ECO:0007669"/>
    <property type="project" value="InterPro"/>
</dbReference>
<dbReference type="EMBL" id="DF977000">
    <property type="protein sequence ID" value="GAQ24729.1"/>
    <property type="molecule type" value="Genomic_DNA"/>
</dbReference>
<keyword evidence="3" id="KW-0804">Transcription</keyword>
<protein>
    <submittedName>
        <fullName evidence="5">GntR family transcriptional regulator</fullName>
    </submittedName>
</protein>
<dbReference type="AlphaFoldDB" id="A0A0U9HD41"/>
<keyword evidence="1" id="KW-0805">Transcription regulation</keyword>
<dbReference type="PROSITE" id="PS50949">
    <property type="entry name" value="HTH_GNTR"/>
    <property type="match status" value="1"/>
</dbReference>
<accession>A0A0U9HD41</accession>
<dbReference type="Pfam" id="PF07702">
    <property type="entry name" value="UTRA"/>
    <property type="match status" value="1"/>
</dbReference>
<dbReference type="InterPro" id="IPR011663">
    <property type="entry name" value="UTRA"/>
</dbReference>
<dbReference type="GO" id="GO:0003677">
    <property type="term" value="F:DNA binding"/>
    <property type="evidence" value="ECO:0007669"/>
    <property type="project" value="UniProtKB-KW"/>
</dbReference>
<dbReference type="OrthoDB" id="457376at2"/>
<dbReference type="SUPFAM" id="SSF46785">
    <property type="entry name" value="Winged helix' DNA-binding domain"/>
    <property type="match status" value="1"/>
</dbReference>
<evidence type="ECO:0000256" key="3">
    <source>
        <dbReference type="ARBA" id="ARBA00023163"/>
    </source>
</evidence>
<sequence>MLDTNIAMPLYHQIREIIRAEIERGTYKPNEQIPTEQELVEKYNASRITIRRAINDLVEEGLLVKKQGKGTFVAMPKIKREIIAVNSFSHRMREAGLVPGSRVLSMRITNSTPTIQKYLELGPEDQVIEIERLRLADNEPVMIEKTYLPYKEFPKVMEADISIGSLYKFLEEEYGVVPAKSKRSLEIVLSNKYEADLLHIRVGQPLFLLRAIVKSQDDKPIEYVKTLIRGDRFKFEI</sequence>
<dbReference type="SMART" id="SM00345">
    <property type="entry name" value="HTH_GNTR"/>
    <property type="match status" value="1"/>
</dbReference>
<dbReference type="SUPFAM" id="SSF64288">
    <property type="entry name" value="Chorismate lyase-like"/>
    <property type="match status" value="1"/>
</dbReference>
<dbReference type="CDD" id="cd07377">
    <property type="entry name" value="WHTH_GntR"/>
    <property type="match status" value="1"/>
</dbReference>
<dbReference type="Gene3D" id="1.10.10.10">
    <property type="entry name" value="Winged helix-like DNA-binding domain superfamily/Winged helix DNA-binding domain"/>
    <property type="match status" value="1"/>
</dbReference>
<dbReference type="InterPro" id="IPR036390">
    <property type="entry name" value="WH_DNA-bd_sf"/>
</dbReference>
<evidence type="ECO:0000313" key="5">
    <source>
        <dbReference type="EMBL" id="GAQ24729.1"/>
    </source>
</evidence>
<feature type="domain" description="HTH gntR-type" evidence="4">
    <location>
        <begin position="8"/>
        <end position="76"/>
    </location>
</feature>
<proteinExistence type="predicted"/>
<gene>
    <name evidence="5" type="ORF">TSYNT_6108</name>
</gene>
<dbReference type="PANTHER" id="PTHR44846">
    <property type="entry name" value="MANNOSYL-D-GLYCERATE TRANSPORT/METABOLISM SYSTEM REPRESSOR MNGR-RELATED"/>
    <property type="match status" value="1"/>
</dbReference>
<dbReference type="FunFam" id="1.10.10.10:FF:000079">
    <property type="entry name" value="GntR family transcriptional regulator"/>
    <property type="match status" value="1"/>
</dbReference>
<keyword evidence="2" id="KW-0238">DNA-binding</keyword>
<dbReference type="PRINTS" id="PR00035">
    <property type="entry name" value="HTHGNTR"/>
</dbReference>
<dbReference type="InterPro" id="IPR028978">
    <property type="entry name" value="Chorismate_lyase_/UTRA_dom_sf"/>
</dbReference>
<dbReference type="Gene3D" id="3.40.1410.10">
    <property type="entry name" value="Chorismate lyase-like"/>
    <property type="match status" value="1"/>
</dbReference>
<dbReference type="InterPro" id="IPR050679">
    <property type="entry name" value="Bact_HTH_transcr_reg"/>
</dbReference>
<dbReference type="STRING" id="224999.GCA_001485475_00735"/>
<reference evidence="5" key="1">
    <citation type="journal article" date="2016" name="Genome Announc.">
        <title>Draft Genome Sequence of the Syntrophic Lactate-Degrading Bacterium Tepidanaerobacter syntrophicus JLT.</title>
        <authorList>
            <person name="Matsuura N."/>
            <person name="Ohashi A."/>
            <person name="Tourlousse D.M."/>
            <person name="Sekiguchi Y."/>
        </authorList>
    </citation>
    <scope>NUCLEOTIDE SEQUENCE [LARGE SCALE GENOMIC DNA]</scope>
    <source>
        <strain evidence="5">JL</strain>
    </source>
</reference>
<organism evidence="5">
    <name type="scientific">Tepidanaerobacter syntrophicus</name>
    <dbReference type="NCBI Taxonomy" id="224999"/>
    <lineage>
        <taxon>Bacteria</taxon>
        <taxon>Bacillati</taxon>
        <taxon>Bacillota</taxon>
        <taxon>Clostridia</taxon>
        <taxon>Thermosediminibacterales</taxon>
        <taxon>Tepidanaerobacteraceae</taxon>
        <taxon>Tepidanaerobacter</taxon>
    </lineage>
</organism>
<dbReference type="PANTHER" id="PTHR44846:SF1">
    <property type="entry name" value="MANNOSYL-D-GLYCERATE TRANSPORT_METABOLISM SYSTEM REPRESSOR MNGR-RELATED"/>
    <property type="match status" value="1"/>
</dbReference>
<name>A0A0U9HD41_9FIRM</name>
<evidence type="ECO:0000313" key="6">
    <source>
        <dbReference type="Proteomes" id="UP000062160"/>
    </source>
</evidence>
<dbReference type="InterPro" id="IPR036388">
    <property type="entry name" value="WH-like_DNA-bd_sf"/>
</dbReference>
<keyword evidence="6" id="KW-1185">Reference proteome</keyword>
<dbReference type="InterPro" id="IPR000524">
    <property type="entry name" value="Tscrpt_reg_HTH_GntR"/>
</dbReference>
<evidence type="ECO:0000256" key="2">
    <source>
        <dbReference type="ARBA" id="ARBA00023125"/>
    </source>
</evidence>